<sequence>MSSKNDEPVLLTFEELKHLEVEDIAICIDKYQAMQICEKSTAYGDIYNVWVRKLLKSYGGSTAGISTKDWIQILEYLAKVLEKFVYDLSNSKTDMLVKQLNQWWTDTLEFLKWLHTIISGLDVHIVCLILAFALEIVIKTCKIADRRLIQPVIQIHQQLLYTLTNNMLKMDMQNIEDLKGFSKVLISLCDVATIISSSDIKLSIETWRIVAKISGKFSGYFNNIQQSGGDEIMNELKINATGKPITGIIKELNKLFNYFLEDDEAPNNENFLKVAQFYLKLIKSIMKNTQLFPVPNEFLQVYTKFLHQLKMKISRKYIEPMQKDLNDILAMANNQEGMENYVLQHLVEDNEQFVSCDLILQYMSHLLEDTNKHIISFEVIKRIFNVLFDGPLIFIEGEKYAKLLSYFAALTAEDISGDLHILWCTNLLEAMWIKALTSCEILRMYYGYLLNASNEQAHACLEFWIKSWQNCNVEITTSSFGYKRFLIERLIRTIALQLPSNNHQLFFHNHPNCEVLLLKCGLADTKSRSYLNTTLTDHLNGMLDMQLNKKQYIELLDLLDICCSHGEFVNFNDISNKLVKAFLLIFSLPMTEIQKFRHFIYKSFAIFKILNNMQLDKEILKCLEDNLNKIKEVFGVFMLEYLMQRKPQSQTILKRLTTPEVMKLQRFLETSNNKTGDLRIFQDAYNRHKNKCKQPSLQDVHISKRPRVAGEGLSSDYKCILNEMFEQSKLILTKQTATTFDDKDYDLLICIKTNIEKCLKK</sequence>
<gene>
    <name evidence="1" type="primary">106094316</name>
</gene>
<evidence type="ECO:0000313" key="2">
    <source>
        <dbReference type="Proteomes" id="UP000095300"/>
    </source>
</evidence>
<protein>
    <submittedName>
        <fullName evidence="1">Uncharacterized protein</fullName>
    </submittedName>
</protein>
<reference evidence="1" key="1">
    <citation type="submission" date="2020-05" db="UniProtKB">
        <authorList>
            <consortium name="EnsemblMetazoa"/>
        </authorList>
    </citation>
    <scope>IDENTIFICATION</scope>
    <source>
        <strain evidence="1">USDA</strain>
    </source>
</reference>
<dbReference type="AlphaFoldDB" id="A0A1I8Q2K1"/>
<evidence type="ECO:0000313" key="1">
    <source>
        <dbReference type="EnsemblMetazoa" id="SCAU013281-PA"/>
    </source>
</evidence>
<organism evidence="1 2">
    <name type="scientific">Stomoxys calcitrans</name>
    <name type="common">Stable fly</name>
    <name type="synonym">Conops calcitrans</name>
    <dbReference type="NCBI Taxonomy" id="35570"/>
    <lineage>
        <taxon>Eukaryota</taxon>
        <taxon>Metazoa</taxon>
        <taxon>Ecdysozoa</taxon>
        <taxon>Arthropoda</taxon>
        <taxon>Hexapoda</taxon>
        <taxon>Insecta</taxon>
        <taxon>Pterygota</taxon>
        <taxon>Neoptera</taxon>
        <taxon>Endopterygota</taxon>
        <taxon>Diptera</taxon>
        <taxon>Brachycera</taxon>
        <taxon>Muscomorpha</taxon>
        <taxon>Muscoidea</taxon>
        <taxon>Muscidae</taxon>
        <taxon>Stomoxys</taxon>
    </lineage>
</organism>
<dbReference type="OrthoDB" id="8032356at2759"/>
<name>A0A1I8Q2K1_STOCA</name>
<accession>A0A1I8Q2K1</accession>
<dbReference type="VEuPathDB" id="VectorBase:SCAU013281"/>
<dbReference type="Proteomes" id="UP000095300">
    <property type="component" value="Unassembled WGS sequence"/>
</dbReference>
<proteinExistence type="predicted"/>
<keyword evidence="2" id="KW-1185">Reference proteome</keyword>
<dbReference type="EnsemblMetazoa" id="SCAU013281-RA">
    <property type="protein sequence ID" value="SCAU013281-PA"/>
    <property type="gene ID" value="SCAU013281"/>
</dbReference>